<reference evidence="3" key="1">
    <citation type="submission" date="2016-10" db="EMBL/GenBank/DDBJ databases">
        <authorList>
            <person name="Varghese N."/>
            <person name="Submissions S."/>
        </authorList>
    </citation>
    <scope>NUCLEOTIDE SEQUENCE [LARGE SCALE GENOMIC DNA]</scope>
    <source>
        <strain evidence="3">VPI 5359</strain>
    </source>
</reference>
<name>A0A1H3GP00_EUBBA</name>
<dbReference type="RefSeq" id="WP_090245721.1">
    <property type="nucleotide sequence ID" value="NZ_FNOU01000014.1"/>
</dbReference>
<evidence type="ECO:0000256" key="1">
    <source>
        <dbReference type="SAM" id="Phobius"/>
    </source>
</evidence>
<keyword evidence="1" id="KW-0812">Transmembrane</keyword>
<dbReference type="OrthoDB" id="9815367at2"/>
<evidence type="ECO:0000313" key="2">
    <source>
        <dbReference type="EMBL" id="SDY04705.1"/>
    </source>
</evidence>
<dbReference type="Proteomes" id="UP000199652">
    <property type="component" value="Unassembled WGS sequence"/>
</dbReference>
<protein>
    <submittedName>
        <fullName evidence="2">Uncharacterized protein</fullName>
    </submittedName>
</protein>
<dbReference type="AlphaFoldDB" id="A0A1H3GP00"/>
<proteinExistence type="predicted"/>
<evidence type="ECO:0000313" key="3">
    <source>
        <dbReference type="Proteomes" id="UP000199652"/>
    </source>
</evidence>
<keyword evidence="1" id="KW-0472">Membrane</keyword>
<keyword evidence="3" id="KW-1185">Reference proteome</keyword>
<dbReference type="STRING" id="1528.SAMN04488579_11464"/>
<gene>
    <name evidence="2" type="ORF">SAMN04488579_11464</name>
</gene>
<accession>A0A1H3GP00</accession>
<dbReference type="EMBL" id="FNOU01000014">
    <property type="protein sequence ID" value="SDY04705.1"/>
    <property type="molecule type" value="Genomic_DNA"/>
</dbReference>
<feature type="transmembrane region" description="Helical" evidence="1">
    <location>
        <begin position="20"/>
        <end position="39"/>
    </location>
</feature>
<keyword evidence="1" id="KW-1133">Transmembrane helix</keyword>
<sequence>MKNRFNPTQKSRSILKDSAITLVVFFVIAGVFILGIFQVSSASNTEEIQNLKNAVQHAVVHCYATEGRYPQSLSYLEEHYGLSYDNKKYLVDYTPYGTNIFPGITIIPLGGSS</sequence>
<organism evidence="2 3">
    <name type="scientific">Eubacterium barkeri</name>
    <name type="common">Clostridium barkeri</name>
    <dbReference type="NCBI Taxonomy" id="1528"/>
    <lineage>
        <taxon>Bacteria</taxon>
        <taxon>Bacillati</taxon>
        <taxon>Bacillota</taxon>
        <taxon>Clostridia</taxon>
        <taxon>Eubacteriales</taxon>
        <taxon>Eubacteriaceae</taxon>
        <taxon>Eubacterium</taxon>
    </lineage>
</organism>